<organism evidence="1 3">
    <name type="scientific">Gallibacterium anatis</name>
    <dbReference type="NCBI Taxonomy" id="750"/>
    <lineage>
        <taxon>Bacteria</taxon>
        <taxon>Pseudomonadati</taxon>
        <taxon>Pseudomonadota</taxon>
        <taxon>Gammaproteobacteria</taxon>
        <taxon>Pasteurellales</taxon>
        <taxon>Pasteurellaceae</taxon>
        <taxon>Gallibacterium</taxon>
    </lineage>
</organism>
<dbReference type="AlphaFoldDB" id="A0A377H654"/>
<evidence type="ECO:0000313" key="2">
    <source>
        <dbReference type="EMBL" id="STO61163.1"/>
    </source>
</evidence>
<dbReference type="EMBL" id="UGGZ01000001">
    <property type="protein sequence ID" value="STO37620.1"/>
    <property type="molecule type" value="Genomic_DNA"/>
</dbReference>
<gene>
    <name evidence="1" type="ORF">NCTC11413_00734</name>
    <name evidence="2" type="ORF">NCTC11413_02522</name>
</gene>
<evidence type="ECO:0000313" key="3">
    <source>
        <dbReference type="Proteomes" id="UP000254232"/>
    </source>
</evidence>
<evidence type="ECO:0000313" key="1">
    <source>
        <dbReference type="EMBL" id="STO37620.1"/>
    </source>
</evidence>
<dbReference type="EMBL" id="UGGZ01000002">
    <property type="protein sequence ID" value="STO61163.1"/>
    <property type="molecule type" value="Genomic_DNA"/>
</dbReference>
<name>A0A377H654_9PAST</name>
<proteinExistence type="predicted"/>
<sequence length="35" mass="4217">MRKMAAEMERKKLDVFWNKIRAGLGAKLLEELRRK</sequence>
<dbReference type="Proteomes" id="UP000254232">
    <property type="component" value="Unassembled WGS sequence"/>
</dbReference>
<protein>
    <submittedName>
        <fullName evidence="1">Uncharacterized protein</fullName>
    </submittedName>
</protein>
<reference evidence="1 3" key="1">
    <citation type="submission" date="2018-06" db="EMBL/GenBank/DDBJ databases">
        <authorList>
            <consortium name="Pathogen Informatics"/>
            <person name="Doyle S."/>
        </authorList>
    </citation>
    <scope>NUCLEOTIDE SEQUENCE [LARGE SCALE GENOMIC DNA]</scope>
    <source>
        <strain evidence="1 3">NCTC11413</strain>
    </source>
</reference>
<accession>A0A377H654</accession>